<protein>
    <submittedName>
        <fullName evidence="1">Uncharacterized protein</fullName>
    </submittedName>
</protein>
<dbReference type="Proteomes" id="UP001201163">
    <property type="component" value="Unassembled WGS sequence"/>
</dbReference>
<keyword evidence="2" id="KW-1185">Reference proteome</keyword>
<dbReference type="AlphaFoldDB" id="A0AAD4LTH7"/>
<name>A0AAD4LTH7_9AGAM</name>
<comment type="caution">
    <text evidence="1">The sequence shown here is derived from an EMBL/GenBank/DDBJ whole genome shotgun (WGS) entry which is preliminary data.</text>
</comment>
<dbReference type="EMBL" id="JAKELL010000001">
    <property type="protein sequence ID" value="KAH9001656.1"/>
    <property type="molecule type" value="Genomic_DNA"/>
</dbReference>
<accession>A0AAD4LTH7</accession>
<reference evidence="1" key="1">
    <citation type="submission" date="2022-01" db="EMBL/GenBank/DDBJ databases">
        <title>Comparative genomics reveals a dynamic genome evolution in the ectomycorrhizal milk-cap (Lactarius) mushrooms.</title>
        <authorList>
            <consortium name="DOE Joint Genome Institute"/>
            <person name="Lebreton A."/>
            <person name="Tang N."/>
            <person name="Kuo A."/>
            <person name="LaButti K."/>
            <person name="Drula E."/>
            <person name="Barry K."/>
            <person name="Clum A."/>
            <person name="Lipzen A."/>
            <person name="Mousain D."/>
            <person name="Ng V."/>
            <person name="Wang R."/>
            <person name="Wang X."/>
            <person name="Dai Y."/>
            <person name="Henrissat B."/>
            <person name="Grigoriev I.V."/>
            <person name="Guerin-Laguette A."/>
            <person name="Yu F."/>
            <person name="Martin F.M."/>
        </authorList>
    </citation>
    <scope>NUCLEOTIDE SEQUENCE</scope>
    <source>
        <strain evidence="1">QP</strain>
    </source>
</reference>
<evidence type="ECO:0000313" key="1">
    <source>
        <dbReference type="EMBL" id="KAH9001656.1"/>
    </source>
</evidence>
<organism evidence="1 2">
    <name type="scientific">Lactarius akahatsu</name>
    <dbReference type="NCBI Taxonomy" id="416441"/>
    <lineage>
        <taxon>Eukaryota</taxon>
        <taxon>Fungi</taxon>
        <taxon>Dikarya</taxon>
        <taxon>Basidiomycota</taxon>
        <taxon>Agaricomycotina</taxon>
        <taxon>Agaricomycetes</taxon>
        <taxon>Russulales</taxon>
        <taxon>Russulaceae</taxon>
        <taxon>Lactarius</taxon>
    </lineage>
</organism>
<evidence type="ECO:0000313" key="2">
    <source>
        <dbReference type="Proteomes" id="UP001201163"/>
    </source>
</evidence>
<proteinExistence type="predicted"/>
<gene>
    <name evidence="1" type="ORF">EDB92DRAFT_1966164</name>
</gene>
<sequence>MDLVRMATSGCRWTDNELDAYNIDFTYQDAATFFGPGELPLPQVDNELLDTLDAGNMLIQTNAQLINYLDQAIDSGAHESAADDFAMALLQSLGYATHFRLICTRVVLPLNICGRSTSARANPNVCILDRAESDMICLIQENKPGGRDQIEPRAQLIAEAIAAFNYNNLKRTEMGQEITLLDKVYYKVRIT</sequence>